<sequence>MDKRTIGILGLGVFGRSIINTLCKYNCDIIAVDDHDDVINHFEPVLARGVVGDITDYDLLQAAGIDTCDTVVVATGDNLESSVLAVMHCKSLGVEKVIAKVKSKTTRKVLLKVGADRCISPERETGISLAKNILHQATTDVIELDKNVAIVEFYPPQSWIGKNLAQLKLRQNYNLNIIGFRENPDGVLNIDTPPSYIFKDKELLMAVVDSQTFDHFEDITK</sequence>
<gene>
    <name evidence="2" type="ORF">RN79_00270</name>
</gene>
<protein>
    <submittedName>
        <fullName evidence="2">Potassium transporter Trk</fullName>
    </submittedName>
</protein>
<dbReference type="RefSeq" id="WP_006270110.1">
    <property type="nucleotide sequence ID" value="NZ_CAJPUH010000026.1"/>
</dbReference>
<dbReference type="OrthoDB" id="9776294at2"/>
<evidence type="ECO:0000313" key="2">
    <source>
        <dbReference type="EMBL" id="KIC78048.1"/>
    </source>
</evidence>
<reference evidence="2 3" key="1">
    <citation type="submission" date="2014-12" db="EMBL/GenBank/DDBJ databases">
        <title>Partial genome sequence of Streptococcus constellatus KCOM 1650 (= ChDC B144).</title>
        <authorList>
            <person name="Kook J.-K."/>
            <person name="Park S.-N."/>
            <person name="Lim Y.K."/>
            <person name="Jo E."/>
        </authorList>
    </citation>
    <scope>NUCLEOTIDE SEQUENCE [LARGE SCALE GENOMIC DNA]</scope>
    <source>
        <strain evidence="2 3">KCOM 1650</strain>
    </source>
</reference>
<feature type="domain" description="RCK N-terminal" evidence="1">
    <location>
        <begin position="3"/>
        <end position="121"/>
    </location>
</feature>
<evidence type="ECO:0000259" key="1">
    <source>
        <dbReference type="PROSITE" id="PS51201"/>
    </source>
</evidence>
<proteinExistence type="predicted"/>
<dbReference type="InterPro" id="IPR006037">
    <property type="entry name" value="RCK_C"/>
</dbReference>
<dbReference type="InterPro" id="IPR003148">
    <property type="entry name" value="RCK_N"/>
</dbReference>
<dbReference type="Gene3D" id="3.30.70.1450">
    <property type="entry name" value="Regulator of K+ conductance, C-terminal domain"/>
    <property type="match status" value="1"/>
</dbReference>
<dbReference type="Gene3D" id="3.40.50.720">
    <property type="entry name" value="NAD(P)-binding Rossmann-like Domain"/>
    <property type="match status" value="1"/>
</dbReference>
<dbReference type="GO" id="GO:0008324">
    <property type="term" value="F:monoatomic cation transmembrane transporter activity"/>
    <property type="evidence" value="ECO:0007669"/>
    <property type="project" value="InterPro"/>
</dbReference>
<dbReference type="PANTHER" id="PTHR43833">
    <property type="entry name" value="POTASSIUM CHANNEL PROTEIN 2-RELATED-RELATED"/>
    <property type="match status" value="1"/>
</dbReference>
<dbReference type="PATRIC" id="fig|76860.7.peg.1260"/>
<dbReference type="GeneID" id="93848327"/>
<dbReference type="SUPFAM" id="SSF51735">
    <property type="entry name" value="NAD(P)-binding Rossmann-fold domains"/>
    <property type="match status" value="1"/>
</dbReference>
<dbReference type="PROSITE" id="PS51201">
    <property type="entry name" value="RCK_N"/>
    <property type="match status" value="1"/>
</dbReference>
<comment type="caution">
    <text evidence="2">The sequence shown here is derived from an EMBL/GenBank/DDBJ whole genome shotgun (WGS) entry which is preliminary data.</text>
</comment>
<dbReference type="Proteomes" id="UP000031339">
    <property type="component" value="Unassembled WGS sequence"/>
</dbReference>
<dbReference type="PANTHER" id="PTHR43833:SF7">
    <property type="entry name" value="KTR SYSTEM POTASSIUM UPTAKE PROTEIN C"/>
    <property type="match status" value="1"/>
</dbReference>
<organism evidence="2 3">
    <name type="scientific">Streptococcus constellatus</name>
    <dbReference type="NCBI Taxonomy" id="76860"/>
    <lineage>
        <taxon>Bacteria</taxon>
        <taxon>Bacillati</taxon>
        <taxon>Bacillota</taxon>
        <taxon>Bacilli</taxon>
        <taxon>Lactobacillales</taxon>
        <taxon>Streptococcaceae</taxon>
        <taxon>Streptococcus</taxon>
        <taxon>Streptococcus anginosus group</taxon>
    </lineage>
</organism>
<dbReference type="STRING" id="862969.SCI_0364"/>
<dbReference type="eggNOG" id="COG0569">
    <property type="taxonomic scope" value="Bacteria"/>
</dbReference>
<evidence type="ECO:0000313" key="3">
    <source>
        <dbReference type="Proteomes" id="UP000031339"/>
    </source>
</evidence>
<dbReference type="EMBL" id="JWIY01000001">
    <property type="protein sequence ID" value="KIC78048.1"/>
    <property type="molecule type" value="Genomic_DNA"/>
</dbReference>
<accession>A0A0C1HVD7</accession>
<dbReference type="InterPro" id="IPR050721">
    <property type="entry name" value="Trk_Ktr_HKT_K-transport"/>
</dbReference>
<name>A0A0C1HVD7_STRCV</name>
<dbReference type="SUPFAM" id="SSF116726">
    <property type="entry name" value="TrkA C-terminal domain-like"/>
    <property type="match status" value="1"/>
</dbReference>
<dbReference type="InterPro" id="IPR036721">
    <property type="entry name" value="RCK_C_sf"/>
</dbReference>
<dbReference type="AlphaFoldDB" id="A0A0C1HVD7"/>
<dbReference type="Pfam" id="PF02254">
    <property type="entry name" value="TrkA_N"/>
    <property type="match status" value="1"/>
</dbReference>
<dbReference type="GO" id="GO:0006813">
    <property type="term" value="P:potassium ion transport"/>
    <property type="evidence" value="ECO:0007669"/>
    <property type="project" value="InterPro"/>
</dbReference>
<dbReference type="Pfam" id="PF02080">
    <property type="entry name" value="TrkA_C"/>
    <property type="match status" value="1"/>
</dbReference>
<dbReference type="InterPro" id="IPR036291">
    <property type="entry name" value="NAD(P)-bd_dom_sf"/>
</dbReference>